<accession>A0ABV2SMA0</accession>
<feature type="region of interest" description="Disordered" evidence="1">
    <location>
        <begin position="311"/>
        <end position="333"/>
    </location>
</feature>
<sequence>MNGPINHFRFITLFCFMLFGVLTDSASGSTLNYVLKFNSNSDLGDLSFTVLTDEEARAHERAVETEAEARTRHPGQSDSDRTYEIFTTLTANQPQTTLIFIPANLQQEAARGIRYATYARNLETAERSPAVGFGEPEGPSLSSLTDIHRSRQSEQAGSLTEQHWTNVIMTHFPNINLTGGHARALGYQRVLFSPLFNSVTYEVSSEGSGYYNVTFVARAFASRDTHSEISIPARIYMNDAGIPVHVTFEFNSVPFSVEADDRAGTETQEIAITFSDEEDDTPGEQPAEEIRYELIQRGGNTTTSANLLRLQEHPRPHPPHQHFPFNPSASGSF</sequence>
<feature type="compositionally biased region" description="Basic and acidic residues" evidence="1">
    <location>
        <begin position="59"/>
        <end position="71"/>
    </location>
</feature>
<evidence type="ECO:0000256" key="1">
    <source>
        <dbReference type="SAM" id="MobiDB-lite"/>
    </source>
</evidence>
<dbReference type="EMBL" id="JBEWTB010000002">
    <property type="protein sequence ID" value="MET4758386.1"/>
    <property type="molecule type" value="Genomic_DNA"/>
</dbReference>
<name>A0ABV2SMA0_9GAMM</name>
<dbReference type="RefSeq" id="WP_354008473.1">
    <property type="nucleotide sequence ID" value="NZ_JBEWTA010000001.1"/>
</dbReference>
<comment type="caution">
    <text evidence="2">The sequence shown here is derived from an EMBL/GenBank/DDBJ whole genome shotgun (WGS) entry which is preliminary data.</text>
</comment>
<evidence type="ECO:0000313" key="3">
    <source>
        <dbReference type="Proteomes" id="UP001549366"/>
    </source>
</evidence>
<organism evidence="2 3">
    <name type="scientific">Endozoicomonas lisbonensis</name>
    <dbReference type="NCBI Taxonomy" id="3120522"/>
    <lineage>
        <taxon>Bacteria</taxon>
        <taxon>Pseudomonadati</taxon>
        <taxon>Pseudomonadota</taxon>
        <taxon>Gammaproteobacteria</taxon>
        <taxon>Oceanospirillales</taxon>
        <taxon>Endozoicomonadaceae</taxon>
        <taxon>Endozoicomonas</taxon>
    </lineage>
</organism>
<keyword evidence="3" id="KW-1185">Reference proteome</keyword>
<evidence type="ECO:0000313" key="2">
    <source>
        <dbReference type="EMBL" id="MET4758386.1"/>
    </source>
</evidence>
<protein>
    <submittedName>
        <fullName evidence="2">Uncharacterized protein</fullName>
    </submittedName>
</protein>
<feature type="region of interest" description="Disordered" evidence="1">
    <location>
        <begin position="59"/>
        <end position="81"/>
    </location>
</feature>
<dbReference type="Proteomes" id="UP001549366">
    <property type="component" value="Unassembled WGS sequence"/>
</dbReference>
<proteinExistence type="predicted"/>
<reference evidence="2 3" key="1">
    <citation type="submission" date="2024-06" db="EMBL/GenBank/DDBJ databases">
        <title>Genomic Encyclopedia of Type Strains, Phase V (KMG-V): Genome sequencing to study the core and pangenomes of soil and plant-associated prokaryotes.</title>
        <authorList>
            <person name="Whitman W."/>
        </authorList>
    </citation>
    <scope>NUCLEOTIDE SEQUENCE [LARGE SCALE GENOMIC DNA]</scope>
    <source>
        <strain evidence="2 3">NE40</strain>
    </source>
</reference>
<gene>
    <name evidence="2" type="ORF">V5J35_003578</name>
</gene>